<dbReference type="Proteomes" id="UP000827092">
    <property type="component" value="Unassembled WGS sequence"/>
</dbReference>
<accession>A0AAV6UT28</accession>
<protein>
    <recommendedName>
        <fullName evidence="3">Fanconi anemia group B protein</fullName>
    </recommendedName>
</protein>
<sequence length="681" mass="77249">MTHGPTFVYFHKNLLEIYSVANSSQHYLDFVPVFNGTSDTFKVLQVTAIGELQDPDYVTVLLIIISRETTEQNEVCLLSLNVNTKLTNSLINHKKLPTSHFYPRCFQNVIKSINVANINIDRNTVNWKENSCCIVTNEECLVFSNGVLKFVARLPFCDVLHLRTDFCDFKTDDVNLILVCDNEDVHLLTNAGYSNLQLTKSWSSVKSVLCGDMLLNGSKQLLHLKDTSFYAWQDSCIISDLSSSNPVDILCQAQDSDVSMSRAIPGLLAKVQKGKFMIAEAESKISKKIEATLDALIRLKDCSSENELHHVSSFQESLVDIILHNDENFRTNKDVSVYTKTLKVLNHWIKCIDNRCVICWTFMNTDEKSIFNPTLLTTIPNQQIQSTQKLFIHKCDSFTINDECRRDINPGEKFSVLASLDMPEFHVKDIEMAVILSWYKATSSEFENEMYLPMQDKTLTLRQMNLKTVVSAEHVFKAQLEDISSAELLACMKVVQQRIVLQVFTLHSDVTQFENVLLTTAYGAAHLLLLENSEVKCLVFKSANLPLFGVHMIFNSLSPKTLEIEAFTKDDNESSLLVQFLYQQLPEDIIILPQGTTLSEFHEHQHQAICAMKEEVDLLLSTISIHNVTEKMGPDNLRSLNEAGTVVIPKETFLRVRKALVKKECATDNVVRDLTCVRFSQ</sequence>
<evidence type="ECO:0000313" key="2">
    <source>
        <dbReference type="Proteomes" id="UP000827092"/>
    </source>
</evidence>
<name>A0AAV6UT28_9ARAC</name>
<dbReference type="AlphaFoldDB" id="A0AAV6UT28"/>
<keyword evidence="2" id="KW-1185">Reference proteome</keyword>
<proteinExistence type="predicted"/>
<evidence type="ECO:0000313" key="1">
    <source>
        <dbReference type="EMBL" id="KAG8186716.1"/>
    </source>
</evidence>
<dbReference type="EMBL" id="JAFNEN010000293">
    <property type="protein sequence ID" value="KAG8186716.1"/>
    <property type="molecule type" value="Genomic_DNA"/>
</dbReference>
<organism evidence="1 2">
    <name type="scientific">Oedothorax gibbosus</name>
    <dbReference type="NCBI Taxonomy" id="931172"/>
    <lineage>
        <taxon>Eukaryota</taxon>
        <taxon>Metazoa</taxon>
        <taxon>Ecdysozoa</taxon>
        <taxon>Arthropoda</taxon>
        <taxon>Chelicerata</taxon>
        <taxon>Arachnida</taxon>
        <taxon>Araneae</taxon>
        <taxon>Araneomorphae</taxon>
        <taxon>Entelegynae</taxon>
        <taxon>Araneoidea</taxon>
        <taxon>Linyphiidae</taxon>
        <taxon>Erigoninae</taxon>
        <taxon>Oedothorax</taxon>
    </lineage>
</organism>
<evidence type="ECO:0008006" key="3">
    <source>
        <dbReference type="Google" id="ProtNLM"/>
    </source>
</evidence>
<reference evidence="1 2" key="1">
    <citation type="journal article" date="2022" name="Nat. Ecol. Evol.">
        <title>A masculinizing supergene underlies an exaggerated male reproductive morph in a spider.</title>
        <authorList>
            <person name="Hendrickx F."/>
            <person name="De Corte Z."/>
            <person name="Sonet G."/>
            <person name="Van Belleghem S.M."/>
            <person name="Kostlbacher S."/>
            <person name="Vangestel C."/>
        </authorList>
    </citation>
    <scope>NUCLEOTIDE SEQUENCE [LARGE SCALE GENOMIC DNA]</scope>
    <source>
        <strain evidence="1">W744_W776</strain>
    </source>
</reference>
<gene>
    <name evidence="1" type="ORF">JTE90_015653</name>
</gene>
<comment type="caution">
    <text evidence="1">The sequence shown here is derived from an EMBL/GenBank/DDBJ whole genome shotgun (WGS) entry which is preliminary data.</text>
</comment>